<evidence type="ECO:0000256" key="8">
    <source>
        <dbReference type="SAM" id="SignalP"/>
    </source>
</evidence>
<dbReference type="SUPFAM" id="SSF48452">
    <property type="entry name" value="TPR-like"/>
    <property type="match status" value="1"/>
</dbReference>
<keyword evidence="7" id="KW-1133">Transmembrane helix</keyword>
<dbReference type="SMART" id="SM00388">
    <property type="entry name" value="HisKA"/>
    <property type="match status" value="1"/>
</dbReference>
<evidence type="ECO:0000313" key="10">
    <source>
        <dbReference type="EMBL" id="TWR26254.1"/>
    </source>
</evidence>
<feature type="transmembrane region" description="Helical" evidence="7">
    <location>
        <begin position="351"/>
        <end position="372"/>
    </location>
</feature>
<dbReference type="InterPro" id="IPR036097">
    <property type="entry name" value="HisK_dim/P_sf"/>
</dbReference>
<evidence type="ECO:0000256" key="5">
    <source>
        <dbReference type="ARBA" id="ARBA00022777"/>
    </source>
</evidence>
<reference evidence="10 11" key="1">
    <citation type="submission" date="2019-07" db="EMBL/GenBank/DDBJ databases">
        <authorList>
            <person name="Kim J."/>
        </authorList>
    </citation>
    <scope>NUCLEOTIDE SEQUENCE [LARGE SCALE GENOMIC DNA]</scope>
    <source>
        <strain evidence="10 11">MJ1a</strain>
    </source>
</reference>
<keyword evidence="8" id="KW-0732">Signal</keyword>
<keyword evidence="5 10" id="KW-0418">Kinase</keyword>
<dbReference type="PRINTS" id="PR00344">
    <property type="entry name" value="BCTRLSENSOR"/>
</dbReference>
<comment type="caution">
    <text evidence="10">The sequence shown here is derived from an EMBL/GenBank/DDBJ whole genome shotgun (WGS) entry which is preliminary data.</text>
</comment>
<evidence type="ECO:0000256" key="2">
    <source>
        <dbReference type="ARBA" id="ARBA00012438"/>
    </source>
</evidence>
<evidence type="ECO:0000256" key="4">
    <source>
        <dbReference type="ARBA" id="ARBA00022679"/>
    </source>
</evidence>
<dbReference type="RefSeq" id="WP_146271506.1">
    <property type="nucleotide sequence ID" value="NZ_VOEI01000003.1"/>
</dbReference>
<feature type="signal peptide" evidence="8">
    <location>
        <begin position="1"/>
        <end position="23"/>
    </location>
</feature>
<dbReference type="EC" id="2.7.13.3" evidence="2"/>
<evidence type="ECO:0000256" key="1">
    <source>
        <dbReference type="ARBA" id="ARBA00000085"/>
    </source>
</evidence>
<dbReference type="InterPro" id="IPR004358">
    <property type="entry name" value="Sig_transdc_His_kin-like_C"/>
</dbReference>
<keyword evidence="7" id="KW-0812">Transmembrane</keyword>
<dbReference type="PROSITE" id="PS50109">
    <property type="entry name" value="HIS_KIN"/>
    <property type="match status" value="1"/>
</dbReference>
<dbReference type="Pfam" id="PF02518">
    <property type="entry name" value="HATPase_c"/>
    <property type="match status" value="1"/>
</dbReference>
<keyword evidence="4" id="KW-0808">Transferase</keyword>
<dbReference type="SUPFAM" id="SSF55874">
    <property type="entry name" value="ATPase domain of HSP90 chaperone/DNA topoisomerase II/histidine kinase"/>
    <property type="match status" value="1"/>
</dbReference>
<keyword evidence="11" id="KW-1185">Reference proteome</keyword>
<dbReference type="GO" id="GO:0000155">
    <property type="term" value="F:phosphorelay sensor kinase activity"/>
    <property type="evidence" value="ECO:0007669"/>
    <property type="project" value="InterPro"/>
</dbReference>
<proteinExistence type="predicted"/>
<dbReference type="SUPFAM" id="SSF47384">
    <property type="entry name" value="Homodimeric domain of signal transducing histidine kinase"/>
    <property type="match status" value="1"/>
</dbReference>
<evidence type="ECO:0000256" key="7">
    <source>
        <dbReference type="SAM" id="Phobius"/>
    </source>
</evidence>
<dbReference type="CDD" id="cd00075">
    <property type="entry name" value="HATPase"/>
    <property type="match status" value="1"/>
</dbReference>
<feature type="domain" description="Histidine kinase" evidence="9">
    <location>
        <begin position="395"/>
        <end position="606"/>
    </location>
</feature>
<dbReference type="OrthoDB" id="1301080at2"/>
<evidence type="ECO:0000313" key="11">
    <source>
        <dbReference type="Proteomes" id="UP000318010"/>
    </source>
</evidence>
<dbReference type="SMART" id="SM00387">
    <property type="entry name" value="HATPase_c"/>
    <property type="match status" value="1"/>
</dbReference>
<dbReference type="InterPro" id="IPR011990">
    <property type="entry name" value="TPR-like_helical_dom_sf"/>
</dbReference>
<dbReference type="Proteomes" id="UP000318010">
    <property type="component" value="Unassembled WGS sequence"/>
</dbReference>
<keyword evidence="7" id="KW-0472">Membrane</keyword>
<dbReference type="InterPro" id="IPR036890">
    <property type="entry name" value="HATPase_C_sf"/>
</dbReference>
<dbReference type="AlphaFoldDB" id="A0A563U4H2"/>
<keyword evidence="3" id="KW-0597">Phosphoprotein</keyword>
<dbReference type="Pfam" id="PF00512">
    <property type="entry name" value="HisKA"/>
    <property type="match status" value="1"/>
</dbReference>
<dbReference type="InterPro" id="IPR050736">
    <property type="entry name" value="Sensor_HK_Regulatory"/>
</dbReference>
<name>A0A563U4H2_9SPHI</name>
<dbReference type="Gene3D" id="1.25.40.10">
    <property type="entry name" value="Tetratricopeptide repeat domain"/>
    <property type="match status" value="1"/>
</dbReference>
<keyword evidence="6" id="KW-0902">Two-component regulatory system</keyword>
<dbReference type="EMBL" id="VOEI01000003">
    <property type="protein sequence ID" value="TWR26254.1"/>
    <property type="molecule type" value="Genomic_DNA"/>
</dbReference>
<evidence type="ECO:0000256" key="3">
    <source>
        <dbReference type="ARBA" id="ARBA00022553"/>
    </source>
</evidence>
<dbReference type="InterPro" id="IPR003594">
    <property type="entry name" value="HATPase_dom"/>
</dbReference>
<comment type="catalytic activity">
    <reaction evidence="1">
        <text>ATP + protein L-histidine = ADP + protein N-phospho-L-histidine.</text>
        <dbReference type="EC" id="2.7.13.3"/>
    </reaction>
</comment>
<dbReference type="InterPro" id="IPR005467">
    <property type="entry name" value="His_kinase_dom"/>
</dbReference>
<gene>
    <name evidence="10" type="ORF">FPZ42_11570</name>
</gene>
<organism evidence="10 11">
    <name type="scientific">Mucilaginibacter achroorhodeus</name>
    <dbReference type="NCBI Taxonomy" id="2599294"/>
    <lineage>
        <taxon>Bacteria</taxon>
        <taxon>Pseudomonadati</taxon>
        <taxon>Bacteroidota</taxon>
        <taxon>Sphingobacteriia</taxon>
        <taxon>Sphingobacteriales</taxon>
        <taxon>Sphingobacteriaceae</taxon>
        <taxon>Mucilaginibacter</taxon>
    </lineage>
</organism>
<accession>A0A563U4H2</accession>
<sequence length="606" mass="67653">MRNYLILSCIILGALLSAETGFAQNRDVEIVRKQLLGAKDSAKYLDTYNQLGFLLHLNSADSTFIYGVKGLAMASRQHNDKAIAQSYSNIAAGLLLKGLYSQALSSYAASYGVSAKLKDTANMMQSLMNQALAYDFLGDSTKRVEFSRRSLALAASIPRDSVTSMTYVNYAAMNPGLSADSISLLLNKAVGVAKIFHDERVFLAIDQQNADRFLNLNQPQKAGPIIDRILITAKRKGWDYHYLEGLGLKARYYTSKGDIDSAINIYFKIADLARKNGVSFWETEVQRELIKAYDSKKDIAKSLYYHRLLVKALEEKANANEKFVGDYLKYAAAQTDIQTLEAINAAKNKRIIWLTGIIVIGLILLIIVIWQFKRSKAYSVRLAADSEFKGRLISVLAHDFRSPLSTTLGLVELLRDDTLDSGTRQQLYDELERDTRQVLLTFDNLLVWVKEQSAGYRFKAVEVNLKEIWLSAEQFFSRAILANDLKIIINIDPAVNLLTDIEILQFVNRNLLHNAIKHSPAGGNITVDMFDEGKFVRIAVTDQGPGMDEARVKKLFAFGRPDNGNPKGGAGMAMTIARDLIEKLGGSIWVESKPGNGTSFYYRLKK</sequence>
<dbReference type="CDD" id="cd00082">
    <property type="entry name" value="HisKA"/>
    <property type="match status" value="1"/>
</dbReference>
<evidence type="ECO:0000256" key="6">
    <source>
        <dbReference type="ARBA" id="ARBA00023012"/>
    </source>
</evidence>
<dbReference type="InterPro" id="IPR003661">
    <property type="entry name" value="HisK_dim/P_dom"/>
</dbReference>
<protein>
    <recommendedName>
        <fullName evidence="2">histidine kinase</fullName>
        <ecNumber evidence="2">2.7.13.3</ecNumber>
    </recommendedName>
</protein>
<dbReference type="PANTHER" id="PTHR43711:SF26">
    <property type="entry name" value="SENSOR HISTIDINE KINASE RCSC"/>
    <property type="match status" value="1"/>
</dbReference>
<dbReference type="PANTHER" id="PTHR43711">
    <property type="entry name" value="TWO-COMPONENT HISTIDINE KINASE"/>
    <property type="match status" value="1"/>
</dbReference>
<dbReference type="Gene3D" id="3.30.565.10">
    <property type="entry name" value="Histidine kinase-like ATPase, C-terminal domain"/>
    <property type="match status" value="1"/>
</dbReference>
<dbReference type="Gene3D" id="1.10.287.130">
    <property type="match status" value="1"/>
</dbReference>
<evidence type="ECO:0000259" key="9">
    <source>
        <dbReference type="PROSITE" id="PS50109"/>
    </source>
</evidence>
<feature type="chain" id="PRO_5021968803" description="histidine kinase" evidence="8">
    <location>
        <begin position="24"/>
        <end position="606"/>
    </location>
</feature>